<keyword evidence="6" id="KW-0808">Transferase</keyword>
<dbReference type="EMBL" id="JAVFHQ010000091">
    <property type="protein sequence ID" value="KAK4539533.1"/>
    <property type="molecule type" value="Genomic_DNA"/>
</dbReference>
<feature type="signal peptide" evidence="12">
    <location>
        <begin position="1"/>
        <end position="18"/>
    </location>
</feature>
<evidence type="ECO:0000256" key="8">
    <source>
        <dbReference type="ARBA" id="ARBA00022741"/>
    </source>
</evidence>
<organism evidence="14 15">
    <name type="scientific">Oleoguttula mirabilis</name>
    <dbReference type="NCBI Taxonomy" id="1507867"/>
    <lineage>
        <taxon>Eukaryota</taxon>
        <taxon>Fungi</taxon>
        <taxon>Dikarya</taxon>
        <taxon>Ascomycota</taxon>
        <taxon>Pezizomycotina</taxon>
        <taxon>Dothideomycetes</taxon>
        <taxon>Dothideomycetidae</taxon>
        <taxon>Mycosphaerellales</taxon>
        <taxon>Teratosphaeriaceae</taxon>
        <taxon>Oleoguttula</taxon>
    </lineage>
</organism>
<accession>A0AAV9J421</accession>
<evidence type="ECO:0000313" key="14">
    <source>
        <dbReference type="EMBL" id="KAK4539533.1"/>
    </source>
</evidence>
<keyword evidence="8" id="KW-0547">Nucleotide-binding</keyword>
<evidence type="ECO:0000256" key="2">
    <source>
        <dbReference type="ARBA" id="ARBA00004922"/>
    </source>
</evidence>
<dbReference type="Proteomes" id="UP001324427">
    <property type="component" value="Unassembled WGS sequence"/>
</dbReference>
<keyword evidence="10" id="KW-1133">Transmembrane helix</keyword>
<comment type="similarity">
    <text evidence="3">Belongs to the glycosyltransferase 31 family. Beta3-Gal-T subfamily.</text>
</comment>
<dbReference type="EC" id="2.4.1.122" evidence="4"/>
<evidence type="ECO:0000256" key="9">
    <source>
        <dbReference type="ARBA" id="ARBA00022968"/>
    </source>
</evidence>
<keyword evidence="15" id="KW-1185">Reference proteome</keyword>
<keyword evidence="9" id="KW-0735">Signal-anchor</keyword>
<protein>
    <recommendedName>
        <fullName evidence="4">N-acetylgalactosaminide beta-1,3-galactosyltransferase</fullName>
        <ecNumber evidence="4">2.4.1.122</ecNumber>
    </recommendedName>
</protein>
<gene>
    <name evidence="14" type="ORF">LTR36_010878</name>
</gene>
<evidence type="ECO:0000256" key="5">
    <source>
        <dbReference type="ARBA" id="ARBA00022676"/>
    </source>
</evidence>
<evidence type="ECO:0000259" key="13">
    <source>
        <dbReference type="Pfam" id="PF02434"/>
    </source>
</evidence>
<name>A0AAV9J421_9PEZI</name>
<dbReference type="InterPro" id="IPR003378">
    <property type="entry name" value="Fringe-like_glycosylTrfase"/>
</dbReference>
<evidence type="ECO:0000256" key="1">
    <source>
        <dbReference type="ARBA" id="ARBA00004606"/>
    </source>
</evidence>
<evidence type="ECO:0000313" key="15">
    <source>
        <dbReference type="Proteomes" id="UP001324427"/>
    </source>
</evidence>
<dbReference type="Gene3D" id="3.90.550.50">
    <property type="match status" value="1"/>
</dbReference>
<feature type="chain" id="PRO_5043339565" description="N-acetylgalactosaminide beta-1,3-galactosyltransferase" evidence="12">
    <location>
        <begin position="19"/>
        <end position="354"/>
    </location>
</feature>
<evidence type="ECO:0000256" key="11">
    <source>
        <dbReference type="ARBA" id="ARBA00023136"/>
    </source>
</evidence>
<evidence type="ECO:0000256" key="12">
    <source>
        <dbReference type="SAM" id="SignalP"/>
    </source>
</evidence>
<dbReference type="InterPro" id="IPR026050">
    <property type="entry name" value="C1GALT1/C1GALT1_chp1"/>
</dbReference>
<comment type="subcellular location">
    <subcellularLocation>
        <location evidence="1">Membrane</location>
        <topology evidence="1">Single-pass type II membrane protein</topology>
    </subcellularLocation>
</comment>
<dbReference type="GO" id="GO:0016263">
    <property type="term" value="F:glycoprotein-N-acetylgalactosamine 3-beta-galactosyltransferase activity"/>
    <property type="evidence" value="ECO:0007669"/>
    <property type="project" value="UniProtKB-EC"/>
</dbReference>
<evidence type="ECO:0000256" key="6">
    <source>
        <dbReference type="ARBA" id="ARBA00022679"/>
    </source>
</evidence>
<dbReference type="GO" id="GO:0016020">
    <property type="term" value="C:membrane"/>
    <property type="evidence" value="ECO:0007669"/>
    <property type="project" value="UniProtKB-SubCell"/>
</dbReference>
<comment type="pathway">
    <text evidence="2">Protein modification; protein glycosylation.</text>
</comment>
<keyword evidence="7" id="KW-0812">Transmembrane</keyword>
<dbReference type="PANTHER" id="PTHR23033">
    <property type="entry name" value="BETA1,3-GALACTOSYLTRANSFERASE"/>
    <property type="match status" value="1"/>
</dbReference>
<evidence type="ECO:0000256" key="3">
    <source>
        <dbReference type="ARBA" id="ARBA00006462"/>
    </source>
</evidence>
<evidence type="ECO:0000256" key="7">
    <source>
        <dbReference type="ARBA" id="ARBA00022692"/>
    </source>
</evidence>
<keyword evidence="5" id="KW-0328">Glycosyltransferase</keyword>
<evidence type="ECO:0000256" key="4">
    <source>
        <dbReference type="ARBA" id="ARBA00012557"/>
    </source>
</evidence>
<feature type="domain" description="Fringe-like glycosyltransferase" evidence="13">
    <location>
        <begin position="190"/>
        <end position="254"/>
    </location>
</feature>
<comment type="caution">
    <text evidence="14">The sequence shown here is derived from an EMBL/GenBank/DDBJ whole genome shotgun (WGS) entry which is preliminary data.</text>
</comment>
<dbReference type="AlphaFoldDB" id="A0AAV9J421"/>
<reference evidence="14 15" key="1">
    <citation type="submission" date="2021-11" db="EMBL/GenBank/DDBJ databases">
        <title>Black yeast isolated from Biological Soil Crust.</title>
        <authorList>
            <person name="Kurbessoian T."/>
        </authorList>
    </citation>
    <scope>NUCLEOTIDE SEQUENCE [LARGE SCALE GENOMIC DNA]</scope>
    <source>
        <strain evidence="14 15">CCFEE 5522</strain>
    </source>
</reference>
<proteinExistence type="inferred from homology"/>
<keyword evidence="11" id="KW-0472">Membrane</keyword>
<evidence type="ECO:0000256" key="10">
    <source>
        <dbReference type="ARBA" id="ARBA00022989"/>
    </source>
</evidence>
<dbReference type="GO" id="GO:0000166">
    <property type="term" value="F:nucleotide binding"/>
    <property type="evidence" value="ECO:0007669"/>
    <property type="project" value="UniProtKB-KW"/>
</dbReference>
<dbReference type="PANTHER" id="PTHR23033:SF47">
    <property type="entry name" value="APPLE DOMAIN-CONTAINING PROTEIN-RELATED"/>
    <property type="match status" value="1"/>
</dbReference>
<dbReference type="Pfam" id="PF02434">
    <property type="entry name" value="Fringe"/>
    <property type="match status" value="1"/>
</dbReference>
<sequence length="354" mass="39321">MISTQRVLLAVSYLLCFGFLQHLRDRTANTASPTWPSHKNVSVTADSEATSSITLSSAGNATISASPAQPGLDCTALQGAGAEDIVIVLKTGSTEIYEKLPIHLATTFACRRDYLVYSDLAQDVGPVHVRDALALVSQEIRDTHENLAQYRLLQQHVDSGADAAELKGDKSWGLDKWKFLPMVTDAYRTFGPAKKWYVFIEADTYVSMHNLVHWLGQLDATKPIYAGAQVMIGDLEFAHGGSAFVMSSPALESLTGVYREQQPRWERKLADECCGDKLLAEVLLQVKPPIYLLRAFPLIQGETVTSLDWSPTHWCKPAVTWHHVDAAGIDKLWQFERTWRQSKGAEEPILFADY</sequence>
<keyword evidence="12" id="KW-0732">Signal</keyword>